<proteinExistence type="predicted"/>
<keyword evidence="1" id="KW-0472">Membrane</keyword>
<protein>
    <recommendedName>
        <fullName evidence="4">Transmembrane protein</fullName>
    </recommendedName>
</protein>
<accession>A0AAD7N5K8</accession>
<dbReference type="EMBL" id="JARKIB010000076">
    <property type="protein sequence ID" value="KAJ7747481.1"/>
    <property type="molecule type" value="Genomic_DNA"/>
</dbReference>
<reference evidence="2" key="1">
    <citation type="submission" date="2023-03" db="EMBL/GenBank/DDBJ databases">
        <title>Massive genome expansion in bonnet fungi (Mycena s.s.) driven by repeated elements and novel gene families across ecological guilds.</title>
        <authorList>
            <consortium name="Lawrence Berkeley National Laboratory"/>
            <person name="Harder C.B."/>
            <person name="Miyauchi S."/>
            <person name="Viragh M."/>
            <person name="Kuo A."/>
            <person name="Thoen E."/>
            <person name="Andreopoulos B."/>
            <person name="Lu D."/>
            <person name="Skrede I."/>
            <person name="Drula E."/>
            <person name="Henrissat B."/>
            <person name="Morin E."/>
            <person name="Kohler A."/>
            <person name="Barry K."/>
            <person name="LaButti K."/>
            <person name="Morin E."/>
            <person name="Salamov A."/>
            <person name="Lipzen A."/>
            <person name="Mereny Z."/>
            <person name="Hegedus B."/>
            <person name="Baldrian P."/>
            <person name="Stursova M."/>
            <person name="Weitz H."/>
            <person name="Taylor A."/>
            <person name="Grigoriev I.V."/>
            <person name="Nagy L.G."/>
            <person name="Martin F."/>
            <person name="Kauserud H."/>
        </authorList>
    </citation>
    <scope>NUCLEOTIDE SEQUENCE</scope>
    <source>
        <strain evidence="2">CBHHK182m</strain>
    </source>
</reference>
<gene>
    <name evidence="2" type="ORF">B0H16DRAFT_921297</name>
</gene>
<evidence type="ECO:0000313" key="3">
    <source>
        <dbReference type="Proteomes" id="UP001215598"/>
    </source>
</evidence>
<comment type="caution">
    <text evidence="2">The sequence shown here is derived from an EMBL/GenBank/DDBJ whole genome shotgun (WGS) entry which is preliminary data.</text>
</comment>
<organism evidence="2 3">
    <name type="scientific">Mycena metata</name>
    <dbReference type="NCBI Taxonomy" id="1033252"/>
    <lineage>
        <taxon>Eukaryota</taxon>
        <taxon>Fungi</taxon>
        <taxon>Dikarya</taxon>
        <taxon>Basidiomycota</taxon>
        <taxon>Agaricomycotina</taxon>
        <taxon>Agaricomycetes</taxon>
        <taxon>Agaricomycetidae</taxon>
        <taxon>Agaricales</taxon>
        <taxon>Marasmiineae</taxon>
        <taxon>Mycenaceae</taxon>
        <taxon>Mycena</taxon>
    </lineage>
</organism>
<sequence>MIQRLCPGIWAQGARRESAADYEQCCGELHSVDNTKLSAGSSRRGLEIFLLLPLSTLVFALVFALASRLFRAFIMSPAESRSIGVLPLRPRPIPLVLRVVLSRPTAVMVLLPRRVFLAPTRRRVFIGFFFLRRLVLYRATDAPSVSLHRALGCMRHRL</sequence>
<dbReference type="Proteomes" id="UP001215598">
    <property type="component" value="Unassembled WGS sequence"/>
</dbReference>
<evidence type="ECO:0000313" key="2">
    <source>
        <dbReference type="EMBL" id="KAJ7747481.1"/>
    </source>
</evidence>
<evidence type="ECO:0008006" key="4">
    <source>
        <dbReference type="Google" id="ProtNLM"/>
    </source>
</evidence>
<feature type="transmembrane region" description="Helical" evidence="1">
    <location>
        <begin position="48"/>
        <end position="73"/>
    </location>
</feature>
<keyword evidence="1" id="KW-0812">Transmembrane</keyword>
<name>A0AAD7N5K8_9AGAR</name>
<evidence type="ECO:0000256" key="1">
    <source>
        <dbReference type="SAM" id="Phobius"/>
    </source>
</evidence>
<keyword evidence="3" id="KW-1185">Reference proteome</keyword>
<dbReference type="AlphaFoldDB" id="A0AAD7N5K8"/>
<keyword evidence="1" id="KW-1133">Transmembrane helix</keyword>